<comment type="caution">
    <text evidence="2">The sequence shown here is derived from an EMBL/GenBank/DDBJ whole genome shotgun (WGS) entry which is preliminary data.</text>
</comment>
<reference evidence="2 3" key="1">
    <citation type="submission" date="2021-11" db="EMBL/GenBank/DDBJ databases">
        <title>Black yeast isolated from Biological Soil Crust.</title>
        <authorList>
            <person name="Kurbessoian T."/>
        </authorList>
    </citation>
    <scope>NUCLEOTIDE SEQUENCE [LARGE SCALE GENOMIC DNA]</scope>
    <source>
        <strain evidence="2 3">CCFEE 5522</strain>
    </source>
</reference>
<dbReference type="EMBL" id="JAVFHQ010000011">
    <property type="protein sequence ID" value="KAK4547458.1"/>
    <property type="molecule type" value="Genomic_DNA"/>
</dbReference>
<feature type="compositionally biased region" description="Polar residues" evidence="1">
    <location>
        <begin position="51"/>
        <end position="65"/>
    </location>
</feature>
<gene>
    <name evidence="2" type="ORF">LTR36_001114</name>
</gene>
<name>A0AAV9JQ00_9PEZI</name>
<evidence type="ECO:0000313" key="2">
    <source>
        <dbReference type="EMBL" id="KAK4547458.1"/>
    </source>
</evidence>
<sequence>MGSAWSSLFPGPKTHSGGGQGAVGTKRKRDATTTSVDGPAKRVKSSPGPESVNSTSTITQASQAPKPSLLGMPAEIQNEIFRYVVTSDKPIAMRMETKRTGTGMAYRVRPGLSAFTKVCRELRSTTPSLYYGSNIFYFTDSFFRQGAFEALYRRRGKNIRFMERVMARHSGAVTVREMPDHIRGTNLRSFHYNASFSACLEADGVIAISKCVARRKLLGEEDVCTCVLEELAAARSTTKEVAVQNGALFMFLLSYGNSLEEYSPETSLEDCRDCGKLMAS</sequence>
<keyword evidence="3" id="KW-1185">Reference proteome</keyword>
<organism evidence="2 3">
    <name type="scientific">Oleoguttula mirabilis</name>
    <dbReference type="NCBI Taxonomy" id="1507867"/>
    <lineage>
        <taxon>Eukaryota</taxon>
        <taxon>Fungi</taxon>
        <taxon>Dikarya</taxon>
        <taxon>Ascomycota</taxon>
        <taxon>Pezizomycotina</taxon>
        <taxon>Dothideomycetes</taxon>
        <taxon>Dothideomycetidae</taxon>
        <taxon>Mycosphaerellales</taxon>
        <taxon>Teratosphaeriaceae</taxon>
        <taxon>Oleoguttula</taxon>
    </lineage>
</organism>
<evidence type="ECO:0000256" key="1">
    <source>
        <dbReference type="SAM" id="MobiDB-lite"/>
    </source>
</evidence>
<accession>A0AAV9JQ00</accession>
<protein>
    <submittedName>
        <fullName evidence="2">Uncharacterized protein</fullName>
    </submittedName>
</protein>
<dbReference type="Proteomes" id="UP001324427">
    <property type="component" value="Unassembled WGS sequence"/>
</dbReference>
<dbReference type="AlphaFoldDB" id="A0AAV9JQ00"/>
<proteinExistence type="predicted"/>
<feature type="region of interest" description="Disordered" evidence="1">
    <location>
        <begin position="1"/>
        <end position="67"/>
    </location>
</feature>
<evidence type="ECO:0000313" key="3">
    <source>
        <dbReference type="Proteomes" id="UP001324427"/>
    </source>
</evidence>